<name>A0A418N8X8_9FLAO</name>
<protein>
    <submittedName>
        <fullName evidence="1">Uncharacterized protein</fullName>
    </submittedName>
</protein>
<reference evidence="1 2" key="1">
    <citation type="submission" date="2018-08" db="EMBL/GenBank/DDBJ databases">
        <title>Proposal of Muricauda 72 sp.nov. and Muricauda NH166 sp.nov., isolated from seawater.</title>
        <authorList>
            <person name="Cheng H."/>
            <person name="Wu Y.-H."/>
            <person name="Guo L.-L."/>
            <person name="Xu X.-W."/>
        </authorList>
    </citation>
    <scope>NUCLEOTIDE SEQUENCE [LARGE SCALE GENOMIC DNA]</scope>
    <source>
        <strain evidence="1 2">NH166</strain>
    </source>
</reference>
<comment type="caution">
    <text evidence="1">The sequence shown here is derived from an EMBL/GenBank/DDBJ whole genome shotgun (WGS) entry which is preliminary data.</text>
</comment>
<accession>A0A418N8X8</accession>
<gene>
    <name evidence="1" type="ORF">D2U88_07275</name>
</gene>
<dbReference type="AlphaFoldDB" id="A0A418N8X8"/>
<dbReference type="EMBL" id="QXFJ01000017">
    <property type="protein sequence ID" value="RIV71559.1"/>
    <property type="molecule type" value="Genomic_DNA"/>
</dbReference>
<evidence type="ECO:0000313" key="1">
    <source>
        <dbReference type="EMBL" id="RIV71559.1"/>
    </source>
</evidence>
<dbReference type="Proteomes" id="UP000284189">
    <property type="component" value="Unassembled WGS sequence"/>
</dbReference>
<proteinExistence type="predicted"/>
<evidence type="ECO:0000313" key="2">
    <source>
        <dbReference type="Proteomes" id="UP000284189"/>
    </source>
</evidence>
<sequence length="66" mass="7411">MIDMGSLASKKKRLVPRSHDIAFKSLSYAFENESAKAIPYHNDSSFPKRRCPIDGKVLFSYNAAFG</sequence>
<organism evidence="1 2">
    <name type="scientific">Flagellimonas aequoris</name>
    <dbReference type="NCBI Taxonomy" id="2306997"/>
    <lineage>
        <taxon>Bacteria</taxon>
        <taxon>Pseudomonadati</taxon>
        <taxon>Bacteroidota</taxon>
        <taxon>Flavobacteriia</taxon>
        <taxon>Flavobacteriales</taxon>
        <taxon>Flavobacteriaceae</taxon>
        <taxon>Flagellimonas</taxon>
    </lineage>
</organism>